<dbReference type="STRING" id="156889.Mmc1_3329"/>
<dbReference type="AlphaFoldDB" id="A0LCX2"/>
<dbReference type="EMBL" id="CP000471">
    <property type="protein sequence ID" value="ABK45815.1"/>
    <property type="molecule type" value="Genomic_DNA"/>
</dbReference>
<gene>
    <name evidence="2" type="ordered locus">Mmc1_3329</name>
</gene>
<keyword evidence="3" id="KW-1185">Reference proteome</keyword>
<dbReference type="PROSITE" id="PS51257">
    <property type="entry name" value="PROKAR_LIPOPROTEIN"/>
    <property type="match status" value="1"/>
</dbReference>
<dbReference type="RefSeq" id="WP_011714874.1">
    <property type="nucleotide sequence ID" value="NC_008576.1"/>
</dbReference>
<keyword evidence="1" id="KW-0732">Signal</keyword>
<evidence type="ECO:0008006" key="4">
    <source>
        <dbReference type="Google" id="ProtNLM"/>
    </source>
</evidence>
<protein>
    <recommendedName>
        <fullName evidence="4">Lipoprotein</fullName>
    </recommendedName>
</protein>
<sequence length="129" mass="13903" precursor="true">MSIKRSLLMPVLGCLLVSLSACTSPEAVTNVALSNPSQQLTPTASVELLDDFPNRPYKTIARLETQGNEAANSDIFLLENMRAKARNIGASAIVVEKKSKEMVTGTESIYGPSIYRVLRGTAILFTDGN</sequence>
<evidence type="ECO:0000313" key="3">
    <source>
        <dbReference type="Proteomes" id="UP000002586"/>
    </source>
</evidence>
<reference evidence="3" key="1">
    <citation type="journal article" date="2009" name="Appl. Environ. Microbiol.">
        <title>Complete genome sequence of the chemolithoautotrophic marine magnetotactic coccus strain MC-1.</title>
        <authorList>
            <person name="Schubbe S."/>
            <person name="Williams T.J."/>
            <person name="Xie G."/>
            <person name="Kiss H.E."/>
            <person name="Brettin T.S."/>
            <person name="Martinez D."/>
            <person name="Ross C.A."/>
            <person name="Schuler D."/>
            <person name="Cox B.L."/>
            <person name="Nealson K.H."/>
            <person name="Bazylinski D.A."/>
        </authorList>
    </citation>
    <scope>NUCLEOTIDE SEQUENCE [LARGE SCALE GENOMIC DNA]</scope>
    <source>
        <strain evidence="3">ATCC BAA-1437 / JCM 17883 / MC-1</strain>
    </source>
</reference>
<feature type="signal peptide" evidence="1">
    <location>
        <begin position="1"/>
        <end position="23"/>
    </location>
</feature>
<evidence type="ECO:0000256" key="1">
    <source>
        <dbReference type="SAM" id="SignalP"/>
    </source>
</evidence>
<dbReference type="KEGG" id="mgm:Mmc1_3329"/>
<organism evidence="2 3">
    <name type="scientific">Magnetococcus marinus (strain ATCC BAA-1437 / JCM 17883 / MC-1)</name>
    <dbReference type="NCBI Taxonomy" id="156889"/>
    <lineage>
        <taxon>Bacteria</taxon>
        <taxon>Pseudomonadati</taxon>
        <taxon>Pseudomonadota</taxon>
        <taxon>Magnetococcia</taxon>
        <taxon>Magnetococcales</taxon>
        <taxon>Magnetococcaceae</taxon>
        <taxon>Magnetococcus</taxon>
    </lineage>
</organism>
<dbReference type="Proteomes" id="UP000002586">
    <property type="component" value="Chromosome"/>
</dbReference>
<evidence type="ECO:0000313" key="2">
    <source>
        <dbReference type="EMBL" id="ABK45815.1"/>
    </source>
</evidence>
<proteinExistence type="predicted"/>
<reference evidence="2 3" key="2">
    <citation type="journal article" date="2012" name="Int. J. Syst. Evol. Microbiol.">
        <title>Magnetococcus marinus gen. nov., sp. nov., a marine, magnetotactic bacterium that represents a novel lineage (Magnetococcaceae fam. nov.; Magnetococcales ord. nov.) at the base of the Alphaproteobacteria.</title>
        <authorList>
            <person name="Bazylinski D.A."/>
            <person name="Williams T.J."/>
            <person name="Lefevre C.T."/>
            <person name="Berg R.J."/>
            <person name="Zhang C.L."/>
            <person name="Bowser S.S."/>
            <person name="Dean A.J."/>
            <person name="Beveridge T.J."/>
        </authorList>
    </citation>
    <scope>NUCLEOTIDE SEQUENCE [LARGE SCALE GENOMIC DNA]</scope>
    <source>
        <strain evidence="3">ATCC BAA-1437 / JCM 17883 / MC-1</strain>
    </source>
</reference>
<name>A0LCX2_MAGMM</name>
<dbReference type="HOGENOM" id="CLU_1946211_0_0_5"/>
<accession>A0LCX2</accession>
<feature type="chain" id="PRO_5002626619" description="Lipoprotein" evidence="1">
    <location>
        <begin position="24"/>
        <end position="129"/>
    </location>
</feature>
<dbReference type="OrthoDB" id="9904456at2"/>